<accession>A0A927ZZY8</accession>
<comment type="caution">
    <text evidence="2">The sequence shown here is derived from an EMBL/GenBank/DDBJ whole genome shotgun (WGS) entry which is preliminary data.</text>
</comment>
<dbReference type="Pfam" id="PF13333">
    <property type="entry name" value="rve_2"/>
    <property type="match status" value="1"/>
</dbReference>
<reference evidence="2" key="1">
    <citation type="submission" date="2019-04" db="EMBL/GenBank/DDBJ databases">
        <title>Evolution of Biomass-Degrading Anaerobic Consortia Revealed by Metagenomics.</title>
        <authorList>
            <person name="Peng X."/>
        </authorList>
    </citation>
    <scope>NUCLEOTIDE SEQUENCE</scope>
    <source>
        <strain evidence="2">SIG242</strain>
    </source>
</reference>
<evidence type="ECO:0000313" key="2">
    <source>
        <dbReference type="EMBL" id="MBE6086098.1"/>
    </source>
</evidence>
<dbReference type="AlphaFoldDB" id="A0A927ZZY8"/>
<proteinExistence type="predicted"/>
<evidence type="ECO:0000313" key="3">
    <source>
        <dbReference type="Proteomes" id="UP000772151"/>
    </source>
</evidence>
<organism evidence="2 3">
    <name type="scientific">Selenomonas ruminantium</name>
    <dbReference type="NCBI Taxonomy" id="971"/>
    <lineage>
        <taxon>Bacteria</taxon>
        <taxon>Bacillati</taxon>
        <taxon>Bacillota</taxon>
        <taxon>Negativicutes</taxon>
        <taxon>Selenomonadales</taxon>
        <taxon>Selenomonadaceae</taxon>
        <taxon>Selenomonas</taxon>
    </lineage>
</organism>
<protein>
    <recommendedName>
        <fullName evidence="1">Integrase catalytic domain-containing protein</fullName>
    </recommendedName>
</protein>
<dbReference type="Proteomes" id="UP000772151">
    <property type="component" value="Unassembled WGS sequence"/>
</dbReference>
<dbReference type="EMBL" id="SVCA01000012">
    <property type="protein sequence ID" value="MBE6086098.1"/>
    <property type="molecule type" value="Genomic_DNA"/>
</dbReference>
<dbReference type="InterPro" id="IPR001584">
    <property type="entry name" value="Integrase_cat-core"/>
</dbReference>
<name>A0A927ZZY8_SELRU</name>
<dbReference type="GO" id="GO:0015074">
    <property type="term" value="P:DNA integration"/>
    <property type="evidence" value="ECO:0007669"/>
    <property type="project" value="InterPro"/>
</dbReference>
<feature type="domain" description="Integrase catalytic" evidence="1">
    <location>
        <begin position="3"/>
        <end position="27"/>
    </location>
</feature>
<gene>
    <name evidence="2" type="ORF">E7203_11710</name>
</gene>
<dbReference type="RefSeq" id="WP_369691846.1">
    <property type="nucleotide sequence ID" value="NZ_SVCA01000012.1"/>
</dbReference>
<sequence>MRSIEAYIHYYNHKRVQCNLGILTPIEKHTLYLAA</sequence>
<evidence type="ECO:0000259" key="1">
    <source>
        <dbReference type="Pfam" id="PF13333"/>
    </source>
</evidence>